<comment type="caution">
    <text evidence="8">The sequence shown here is derived from an EMBL/GenBank/DDBJ whole genome shotgun (WGS) entry which is preliminary data.</text>
</comment>
<feature type="compositionally biased region" description="Basic residues" evidence="6">
    <location>
        <begin position="399"/>
        <end position="408"/>
    </location>
</feature>
<feature type="compositionally biased region" description="Low complexity" evidence="6">
    <location>
        <begin position="109"/>
        <end position="122"/>
    </location>
</feature>
<dbReference type="GO" id="GO:0008017">
    <property type="term" value="F:microtubule binding"/>
    <property type="evidence" value="ECO:0007669"/>
    <property type="project" value="InterPro"/>
</dbReference>
<evidence type="ECO:0000256" key="5">
    <source>
        <dbReference type="ARBA" id="ARBA00023212"/>
    </source>
</evidence>
<dbReference type="PANTHER" id="PTHR31358:SF30">
    <property type="entry name" value="PROTEIN WVD2-LIKE 4"/>
    <property type="match status" value="1"/>
</dbReference>
<evidence type="ECO:0000259" key="7">
    <source>
        <dbReference type="Pfam" id="PF06886"/>
    </source>
</evidence>
<evidence type="ECO:0000256" key="2">
    <source>
        <dbReference type="ARBA" id="ARBA00005885"/>
    </source>
</evidence>
<feature type="region of interest" description="Disordered" evidence="6">
    <location>
        <begin position="153"/>
        <end position="274"/>
    </location>
</feature>
<dbReference type="Proteomes" id="UP001187192">
    <property type="component" value="Unassembled WGS sequence"/>
</dbReference>
<feature type="compositionally biased region" description="Polar residues" evidence="6">
    <location>
        <begin position="447"/>
        <end position="459"/>
    </location>
</feature>
<gene>
    <name evidence="8" type="ORF">TIFTF001_008836</name>
</gene>
<evidence type="ECO:0000313" key="9">
    <source>
        <dbReference type="Proteomes" id="UP001187192"/>
    </source>
</evidence>
<dbReference type="InterPro" id="IPR044833">
    <property type="entry name" value="WDL5/6"/>
</dbReference>
<dbReference type="InterPro" id="IPR027329">
    <property type="entry name" value="TPX2_C"/>
</dbReference>
<dbReference type="AlphaFoldDB" id="A0AA88CYE8"/>
<name>A0AA88CYE8_FICCA</name>
<feature type="compositionally biased region" description="Basic and acidic residues" evidence="6">
    <location>
        <begin position="429"/>
        <end position="445"/>
    </location>
</feature>
<evidence type="ECO:0000256" key="4">
    <source>
        <dbReference type="ARBA" id="ARBA00022701"/>
    </source>
</evidence>
<comment type="subcellular location">
    <subcellularLocation>
        <location evidence="1">Cytoplasm</location>
        <location evidence="1">Cytoskeleton</location>
    </subcellularLocation>
</comment>
<feature type="compositionally biased region" description="Basic and acidic residues" evidence="6">
    <location>
        <begin position="409"/>
        <end position="422"/>
    </location>
</feature>
<comment type="similarity">
    <text evidence="2">Belongs to the TPX2 family.</text>
</comment>
<feature type="compositionally biased region" description="Polar residues" evidence="6">
    <location>
        <begin position="200"/>
        <end position="230"/>
    </location>
</feature>
<reference evidence="8" key="1">
    <citation type="submission" date="2023-07" db="EMBL/GenBank/DDBJ databases">
        <title>draft genome sequence of fig (Ficus carica).</title>
        <authorList>
            <person name="Takahashi T."/>
            <person name="Nishimura K."/>
        </authorList>
    </citation>
    <scope>NUCLEOTIDE SEQUENCE</scope>
</reference>
<dbReference type="Pfam" id="PF06886">
    <property type="entry name" value="TPX2"/>
    <property type="match status" value="1"/>
</dbReference>
<feature type="compositionally biased region" description="Polar residues" evidence="6">
    <location>
        <begin position="44"/>
        <end position="54"/>
    </location>
</feature>
<feature type="compositionally biased region" description="Polar residues" evidence="6">
    <location>
        <begin position="377"/>
        <end position="388"/>
    </location>
</feature>
<keyword evidence="5" id="KW-0206">Cytoskeleton</keyword>
<organism evidence="8 9">
    <name type="scientific">Ficus carica</name>
    <name type="common">Common fig</name>
    <dbReference type="NCBI Taxonomy" id="3494"/>
    <lineage>
        <taxon>Eukaryota</taxon>
        <taxon>Viridiplantae</taxon>
        <taxon>Streptophyta</taxon>
        <taxon>Embryophyta</taxon>
        <taxon>Tracheophyta</taxon>
        <taxon>Spermatophyta</taxon>
        <taxon>Magnoliopsida</taxon>
        <taxon>eudicotyledons</taxon>
        <taxon>Gunneridae</taxon>
        <taxon>Pentapetalae</taxon>
        <taxon>rosids</taxon>
        <taxon>fabids</taxon>
        <taxon>Rosales</taxon>
        <taxon>Moraceae</taxon>
        <taxon>Ficeae</taxon>
        <taxon>Ficus</taxon>
    </lineage>
</organism>
<feature type="compositionally biased region" description="Basic and acidic residues" evidence="6">
    <location>
        <begin position="128"/>
        <end position="137"/>
    </location>
</feature>
<evidence type="ECO:0000256" key="6">
    <source>
        <dbReference type="SAM" id="MobiDB-lite"/>
    </source>
</evidence>
<accession>A0AA88CYE8</accession>
<feature type="region of interest" description="Disordered" evidence="6">
    <location>
        <begin position="292"/>
        <end position="481"/>
    </location>
</feature>
<protein>
    <recommendedName>
        <fullName evidence="7">TPX2 C-terminal domain-containing protein</fullName>
    </recommendedName>
</protein>
<feature type="compositionally biased region" description="Low complexity" evidence="6">
    <location>
        <begin position="358"/>
        <end position="369"/>
    </location>
</feature>
<feature type="domain" description="TPX2 C-terminal" evidence="7">
    <location>
        <begin position="271"/>
        <end position="345"/>
    </location>
</feature>
<keyword evidence="4" id="KW-0493">Microtubule</keyword>
<dbReference type="GO" id="GO:0005874">
    <property type="term" value="C:microtubule"/>
    <property type="evidence" value="ECO:0007669"/>
    <property type="project" value="UniProtKB-KW"/>
</dbReference>
<feature type="compositionally biased region" description="Basic and acidic residues" evidence="6">
    <location>
        <begin position="292"/>
        <end position="317"/>
    </location>
</feature>
<feature type="compositionally biased region" description="Polar residues" evidence="6">
    <location>
        <begin position="27"/>
        <end position="36"/>
    </location>
</feature>
<dbReference type="PANTHER" id="PTHR31358">
    <property type="entry name" value="PROTEIN WVD2-LIKE 4"/>
    <property type="match status" value="1"/>
</dbReference>
<feature type="compositionally biased region" description="Polar residues" evidence="6">
    <location>
        <begin position="68"/>
        <end position="92"/>
    </location>
</feature>
<evidence type="ECO:0000256" key="1">
    <source>
        <dbReference type="ARBA" id="ARBA00004245"/>
    </source>
</evidence>
<keyword evidence="3" id="KW-0963">Cytoplasm</keyword>
<evidence type="ECO:0000256" key="3">
    <source>
        <dbReference type="ARBA" id="ARBA00022490"/>
    </source>
</evidence>
<feature type="region of interest" description="Disordered" evidence="6">
    <location>
        <begin position="19"/>
        <end position="137"/>
    </location>
</feature>
<keyword evidence="9" id="KW-1185">Reference proteome</keyword>
<dbReference type="EMBL" id="BTGU01000009">
    <property type="protein sequence ID" value="GMN39608.1"/>
    <property type="molecule type" value="Genomic_DNA"/>
</dbReference>
<proteinExistence type="inferred from homology"/>
<sequence>MESDDGVALQDEKCVVIEENHVEESLTDSNKASQNADDLGEKVTTMNGKSQAVQVNDGLDSSGDATKASVTAPPSKNLKTTKDSNAPSNGVSKITKAIKDKQLKRANPSSRSQRVVLSQSLSFPARGSRGDGMKKSVDGLLVKKEAKNARENWTRAEPTFATNGTVTSASALSRRSRRASAAVQPKEEIKHNGPSARRATLTSMPSIKQSSSAKLGSVNETANCPPSETSLPVDKEPIPVITAQQIIEEDDAHSTTSTTSPRSRKSGASGFAFRLDERAAKRKEFFTKLEEKIQAKEEEKTNLQAKSKENQEAEIKQLRKSMAFKATPMPNFYREPPPKVELKKIPTTRAISPKLGRNKNSSSSVNNSSEGGPTLSPRVNQNQNNLNKGSEKDVNVSKKPIRKSQPKVHSRETAASKAEAKPVKTKAKSATEEQQNQKECLRETEQSYDQNENTNQESEMNAPEPIPHAHEIMPQEVAVGV</sequence>
<evidence type="ECO:0000313" key="8">
    <source>
        <dbReference type="EMBL" id="GMN39608.1"/>
    </source>
</evidence>